<dbReference type="Pfam" id="PF01926">
    <property type="entry name" value="MMR_HSR1"/>
    <property type="match status" value="1"/>
</dbReference>
<dbReference type="GO" id="GO:0005525">
    <property type="term" value="F:GTP binding"/>
    <property type="evidence" value="ECO:0007669"/>
    <property type="project" value="InterPro"/>
</dbReference>
<dbReference type="CDD" id="cd00882">
    <property type="entry name" value="Ras_like_GTPase"/>
    <property type="match status" value="1"/>
</dbReference>
<dbReference type="Proteomes" id="UP000695562">
    <property type="component" value="Unassembled WGS sequence"/>
</dbReference>
<name>A0A8J4PTH8_9MYCE</name>
<feature type="domain" description="G" evidence="2">
    <location>
        <begin position="25"/>
        <end position="145"/>
    </location>
</feature>
<feature type="compositionally biased region" description="Basic and acidic residues" evidence="1">
    <location>
        <begin position="621"/>
        <end position="639"/>
    </location>
</feature>
<comment type="caution">
    <text evidence="3">The sequence shown here is derived from an EMBL/GenBank/DDBJ whole genome shotgun (WGS) entry which is preliminary data.</text>
</comment>
<dbReference type="AlphaFoldDB" id="A0A8J4PTH8"/>
<proteinExistence type="predicted"/>
<evidence type="ECO:0000313" key="3">
    <source>
        <dbReference type="EMBL" id="KAF2073583.1"/>
    </source>
</evidence>
<dbReference type="PANTHER" id="PTHR32046">
    <property type="entry name" value="G DOMAIN-CONTAINING PROTEIN"/>
    <property type="match status" value="1"/>
</dbReference>
<dbReference type="Gene3D" id="3.40.50.300">
    <property type="entry name" value="P-loop containing nucleotide triphosphate hydrolases"/>
    <property type="match status" value="1"/>
</dbReference>
<evidence type="ECO:0000313" key="4">
    <source>
        <dbReference type="Proteomes" id="UP000695562"/>
    </source>
</evidence>
<dbReference type="EMBL" id="AJWJ01000195">
    <property type="protein sequence ID" value="KAF2073583.1"/>
    <property type="molecule type" value="Genomic_DNA"/>
</dbReference>
<reference evidence="3" key="1">
    <citation type="submission" date="2020-01" db="EMBL/GenBank/DDBJ databases">
        <title>Development of genomics and gene disruption for Polysphondylium violaceum indicates a role for the polyketide synthase stlB in stalk morphogenesis.</title>
        <authorList>
            <person name="Narita B."/>
            <person name="Kawabe Y."/>
            <person name="Kin K."/>
            <person name="Saito T."/>
            <person name="Gibbs R."/>
            <person name="Kuspa A."/>
            <person name="Muzny D."/>
            <person name="Queller D."/>
            <person name="Richards S."/>
            <person name="Strassman J."/>
            <person name="Sucgang R."/>
            <person name="Worley K."/>
            <person name="Schaap P."/>
        </authorList>
    </citation>
    <scope>NUCLEOTIDE SEQUENCE</scope>
    <source>
        <strain evidence="3">QSvi11</strain>
    </source>
</reference>
<organism evidence="3 4">
    <name type="scientific">Polysphondylium violaceum</name>
    <dbReference type="NCBI Taxonomy" id="133409"/>
    <lineage>
        <taxon>Eukaryota</taxon>
        <taxon>Amoebozoa</taxon>
        <taxon>Evosea</taxon>
        <taxon>Eumycetozoa</taxon>
        <taxon>Dictyostelia</taxon>
        <taxon>Dictyosteliales</taxon>
        <taxon>Dictyosteliaceae</taxon>
        <taxon>Polysphondylium</taxon>
    </lineage>
</organism>
<dbReference type="SUPFAM" id="SSF52540">
    <property type="entry name" value="P-loop containing nucleoside triphosphate hydrolases"/>
    <property type="match status" value="2"/>
</dbReference>
<dbReference type="InterPro" id="IPR027417">
    <property type="entry name" value="P-loop_NTPase"/>
</dbReference>
<sequence length="695" mass="78323">MSKTTTTTTTTTSTAKQSSNNTVSILVIGETGCGKSTFINTNTNYFLDGTLENLKVAITTKHLKATENFKNDELSSGDRTKSQTDSCNNYTFTKDNTTYVFIDTPGLSDTRGIKQDDINIDKIIDAAEKAKSLSAIILLINGTVPRMTINLQNALSRLRGSIPDSLLNNIFLVLTNCLNCDKNFDLDSIQINIKPSNIFFMNNSAFSTNPTTWDENSKEYLNFQLQLSFKTITKLLTLIKETEAVPTRDFSEMKIHRSKIKSTLHKATLDIGNLQKLQDNLAIYEAQLEKHNKDKESFKNFTKKNTVTKKQLVPATYHSTICSTCNHVCHDHCGLTETTEKGANIFIGCYCMGGTQNCQICESKCSFTVHYHDKKTMKDVTTTVEEELKDLKDKYMKSINDAHIANNHINSLSDAKKITDAALNKMTQEIVDSCKKLKKLCSGFNLVDELNITLNQMEMEAKKHTSMDARKSADQMIRVIREIVDKLNSEAELKSKKENVKIDETMIEKITISNQKGKNADKDQKPKGPKGQDTKDKSDSKQGPPKNKDNKNKDHNNKNNDNKDHNIKNKDNKFKDKSKENNDNGNKARANNNNNNNKVKDYNKNNDNKVKHNNNNNNNDNKVKDNNKNNDNKVKDKPPKKPQPQENKIAGDSDEENGEQNSSTGEAKSTKKKWKGHKQYKNEKAKKNGPMAAQE</sequence>
<feature type="compositionally biased region" description="Basic and acidic residues" evidence="1">
    <location>
        <begin position="598"/>
        <end position="610"/>
    </location>
</feature>
<dbReference type="OrthoDB" id="2386367at2759"/>
<dbReference type="PANTHER" id="PTHR32046:SF12">
    <property type="entry name" value="AIG1-TYPE G DOMAIN-CONTAINING PROTEIN"/>
    <property type="match status" value="1"/>
</dbReference>
<evidence type="ECO:0000256" key="1">
    <source>
        <dbReference type="SAM" id="MobiDB-lite"/>
    </source>
</evidence>
<protein>
    <recommendedName>
        <fullName evidence="2">G domain-containing protein</fullName>
    </recommendedName>
</protein>
<dbReference type="InterPro" id="IPR006073">
    <property type="entry name" value="GTP-bd"/>
</dbReference>
<feature type="compositionally biased region" description="Basic and acidic residues" evidence="1">
    <location>
        <begin position="518"/>
        <end position="582"/>
    </location>
</feature>
<gene>
    <name evidence="3" type="ORF">CYY_005100</name>
</gene>
<feature type="compositionally biased region" description="Basic residues" evidence="1">
    <location>
        <begin position="670"/>
        <end position="679"/>
    </location>
</feature>
<evidence type="ECO:0000259" key="2">
    <source>
        <dbReference type="Pfam" id="PF01926"/>
    </source>
</evidence>
<accession>A0A8J4PTH8</accession>
<feature type="compositionally biased region" description="Low complexity" evidence="1">
    <location>
        <begin position="583"/>
        <end position="597"/>
    </location>
</feature>
<keyword evidence="4" id="KW-1185">Reference proteome</keyword>
<feature type="region of interest" description="Disordered" evidence="1">
    <location>
        <begin position="512"/>
        <end position="695"/>
    </location>
</feature>